<accession>A0A5C4IZ66</accession>
<reference evidence="3 4" key="1">
    <citation type="submission" date="2019-05" db="EMBL/GenBank/DDBJ databases">
        <title>Draft genome sequence of Actinomadura sp. 14C53.</title>
        <authorList>
            <person name="Saricaoglu S."/>
            <person name="Isik K."/>
        </authorList>
    </citation>
    <scope>NUCLEOTIDE SEQUENCE [LARGE SCALE GENOMIC DNA]</scope>
    <source>
        <strain evidence="3 4">14C53</strain>
    </source>
</reference>
<keyword evidence="4" id="KW-1185">Reference proteome</keyword>
<feature type="compositionally biased region" description="Low complexity" evidence="1">
    <location>
        <begin position="439"/>
        <end position="448"/>
    </location>
</feature>
<dbReference type="Proteomes" id="UP000309174">
    <property type="component" value="Unassembled WGS sequence"/>
</dbReference>
<comment type="caution">
    <text evidence="3">The sequence shown here is derived from an EMBL/GenBank/DDBJ whole genome shotgun (WGS) entry which is preliminary data.</text>
</comment>
<protein>
    <recommendedName>
        <fullName evidence="2">SaeA first Fn3-like domain-containing protein</fullName>
    </recommendedName>
</protein>
<gene>
    <name evidence="3" type="ORF">ETD83_40715</name>
</gene>
<dbReference type="Pfam" id="PF25832">
    <property type="entry name" value="Fn3_SaeA_2nd"/>
    <property type="match status" value="1"/>
</dbReference>
<evidence type="ECO:0000256" key="1">
    <source>
        <dbReference type="SAM" id="MobiDB-lite"/>
    </source>
</evidence>
<dbReference type="AlphaFoldDB" id="A0A5C4IZ66"/>
<name>A0A5C4IZ66_9ACTN</name>
<dbReference type="EMBL" id="VCKW01000468">
    <property type="protein sequence ID" value="TMQ85294.1"/>
    <property type="molecule type" value="Genomic_DNA"/>
</dbReference>
<sequence length="506" mass="53673">MLDRDAYRRDVLDAARARGNAPPADLLVRYALPGKARDREQDDRQVAARLAEVVAYWRTLRQQKKTYAKLIDALLIEHADLERAGVLTRDGLTEETRRRVDEATAWLTRQAGTLAQTTTGINRAAFDVLLNGAGGACSDARVRRILADRGVRVVERAWELPDTAPPAYRTLSAGLRQLRLRLSAEAVVGTDAVGRGFRLRDGFRLVTASPAGPAGPLTGKMIADAVERSAGRARDEGKAALDGVLAALAEAARDPGRLDDLLLWEVMEVLRPGAEAGLAPKVLAGQAADLGLVADEAEELAMAMTARGARPGGVAGRLGEALRDGRLREAERLLPGLPADAPPELRAEVEDAARRVAGWLAEAARERAAGRTETAAELLDRASRVAGDDDAITERLRALPPPPPGEVRVGAGRGRVTIAWTPGPARVGPVRYRVVRSAGAPASGAAAGTPIGETDANELHDPDPPAARELHYSVFAGRAEGIWSAPAAGRPVTLLPEVEEPSGVIL</sequence>
<feature type="domain" description="SaeA first Fn3-like" evidence="2">
    <location>
        <begin position="407"/>
        <end position="480"/>
    </location>
</feature>
<evidence type="ECO:0000313" key="4">
    <source>
        <dbReference type="Proteomes" id="UP000309174"/>
    </source>
</evidence>
<organism evidence="3 4">
    <name type="scientific">Actinomadura soli</name>
    <dbReference type="NCBI Taxonomy" id="2508997"/>
    <lineage>
        <taxon>Bacteria</taxon>
        <taxon>Bacillati</taxon>
        <taxon>Actinomycetota</taxon>
        <taxon>Actinomycetes</taxon>
        <taxon>Streptosporangiales</taxon>
        <taxon>Thermomonosporaceae</taxon>
        <taxon>Actinomadura</taxon>
    </lineage>
</organism>
<evidence type="ECO:0000259" key="2">
    <source>
        <dbReference type="Pfam" id="PF25832"/>
    </source>
</evidence>
<proteinExistence type="predicted"/>
<dbReference type="InterPro" id="IPR058691">
    <property type="entry name" value="Fn3_SaeA_1st"/>
</dbReference>
<feature type="non-terminal residue" evidence="3">
    <location>
        <position position="506"/>
    </location>
</feature>
<evidence type="ECO:0000313" key="3">
    <source>
        <dbReference type="EMBL" id="TMQ85294.1"/>
    </source>
</evidence>
<feature type="region of interest" description="Disordered" evidence="1">
    <location>
        <begin position="439"/>
        <end position="462"/>
    </location>
</feature>